<evidence type="ECO:0000313" key="2">
    <source>
        <dbReference type="Proteomes" id="UP000246058"/>
    </source>
</evidence>
<sequence>MILKTDRISLTSAELNALRTSLRHGETPLEFITSAINSEIARREGRPRRGMKAVQIMKAPRGEARHELREVEIIVSHQPAE</sequence>
<protein>
    <submittedName>
        <fullName evidence="1">Uncharacterized protein</fullName>
    </submittedName>
</protein>
<reference evidence="1 2" key="1">
    <citation type="submission" date="2018-05" db="EMBL/GenBank/DDBJ databases">
        <title>Complete Genome Sequence of Methylobacterium sp. 17Sr1-43.</title>
        <authorList>
            <person name="Srinivasan S."/>
        </authorList>
    </citation>
    <scope>NUCLEOTIDE SEQUENCE [LARGE SCALE GENOMIC DNA]</scope>
    <source>
        <strain evidence="1 2">17Sr1-43</strain>
    </source>
</reference>
<dbReference type="AlphaFoldDB" id="A0A2U8VWF9"/>
<dbReference type="KEGG" id="meti:DK427_20175"/>
<name>A0A2U8VWF9_9HYPH</name>
<gene>
    <name evidence="1" type="ORF">DK427_20175</name>
</gene>
<evidence type="ECO:0000313" key="1">
    <source>
        <dbReference type="EMBL" id="AWN37758.1"/>
    </source>
</evidence>
<organism evidence="1 2">
    <name type="scientific">Methylobacterium radiodurans</name>
    <dbReference type="NCBI Taxonomy" id="2202828"/>
    <lineage>
        <taxon>Bacteria</taxon>
        <taxon>Pseudomonadati</taxon>
        <taxon>Pseudomonadota</taxon>
        <taxon>Alphaproteobacteria</taxon>
        <taxon>Hyphomicrobiales</taxon>
        <taxon>Methylobacteriaceae</taxon>
        <taxon>Methylobacterium</taxon>
    </lineage>
</organism>
<keyword evidence="2" id="KW-1185">Reference proteome</keyword>
<dbReference type="EMBL" id="CP029551">
    <property type="protein sequence ID" value="AWN37758.1"/>
    <property type="molecule type" value="Genomic_DNA"/>
</dbReference>
<proteinExistence type="predicted"/>
<dbReference type="Proteomes" id="UP000246058">
    <property type="component" value="Chromosome"/>
</dbReference>
<accession>A0A2U8VWF9</accession>